<keyword evidence="1" id="KW-0175">Coiled coil</keyword>
<dbReference type="InterPro" id="IPR021437">
    <property type="entry name" value="DUF3086"/>
</dbReference>
<accession>A9BBU9</accession>
<dbReference type="eggNOG" id="COG1196">
    <property type="taxonomic scope" value="Bacteria"/>
</dbReference>
<evidence type="ECO:0008006" key="5">
    <source>
        <dbReference type="Google" id="ProtNLM"/>
    </source>
</evidence>
<feature type="compositionally biased region" description="Basic and acidic residues" evidence="2">
    <location>
        <begin position="15"/>
        <end position="42"/>
    </location>
</feature>
<keyword evidence="4" id="KW-1185">Reference proteome</keyword>
<dbReference type="KEGG" id="pmj:P9211_13801"/>
<evidence type="ECO:0000313" key="4">
    <source>
        <dbReference type="Proteomes" id="UP000000788"/>
    </source>
</evidence>
<evidence type="ECO:0000313" key="3">
    <source>
        <dbReference type="EMBL" id="ABX09311.1"/>
    </source>
</evidence>
<dbReference type="Pfam" id="PF11285">
    <property type="entry name" value="DUF3086"/>
    <property type="match status" value="1"/>
</dbReference>
<reference evidence="3 4" key="1">
    <citation type="journal article" date="2007" name="PLoS Genet.">
        <title>Patterns and implications of gene gain and loss in the evolution of Prochlorococcus.</title>
        <authorList>
            <person name="Kettler G.C."/>
            <person name="Martiny A.C."/>
            <person name="Huang K."/>
            <person name="Zucker J."/>
            <person name="Coleman M.L."/>
            <person name="Rodrigue S."/>
            <person name="Chen F."/>
            <person name="Lapidus A."/>
            <person name="Ferriera S."/>
            <person name="Johnson J."/>
            <person name="Steglich C."/>
            <person name="Church G.M."/>
            <person name="Richardson P."/>
            <person name="Chisholm S.W."/>
        </authorList>
    </citation>
    <scope>NUCLEOTIDE SEQUENCE [LARGE SCALE GENOMIC DNA]</scope>
    <source>
        <strain evidence="4">MIT 9211</strain>
    </source>
</reference>
<name>A9BBU9_PROM4</name>
<dbReference type="HOGENOM" id="CLU_026708_0_0_3"/>
<evidence type="ECO:0000256" key="1">
    <source>
        <dbReference type="SAM" id="Coils"/>
    </source>
</evidence>
<evidence type="ECO:0000256" key="2">
    <source>
        <dbReference type="SAM" id="MobiDB-lite"/>
    </source>
</evidence>
<feature type="region of interest" description="Disordered" evidence="2">
    <location>
        <begin position="1"/>
        <end position="59"/>
    </location>
</feature>
<organism evidence="3 4">
    <name type="scientific">Prochlorococcus marinus (strain MIT 9211)</name>
    <dbReference type="NCBI Taxonomy" id="93059"/>
    <lineage>
        <taxon>Bacteria</taxon>
        <taxon>Bacillati</taxon>
        <taxon>Cyanobacteriota</taxon>
        <taxon>Cyanophyceae</taxon>
        <taxon>Synechococcales</taxon>
        <taxon>Prochlorococcaceae</taxon>
        <taxon>Prochlorococcus</taxon>
    </lineage>
</organism>
<dbReference type="EMBL" id="CP000878">
    <property type="protein sequence ID" value="ABX09311.1"/>
    <property type="molecule type" value="Genomic_DNA"/>
</dbReference>
<sequence length="346" mass="38710">MTEAELPENTQSSTESKDGEKASIDDPSFRVPLEESKYESTNEFKAPTPKDPQKPPSEANLAQILEVALQDLTEKRIALEGELADLSERKSQIEKEFKTSFSGQSDAIARRVKGFQDYLTGALQDLAQSAEQLELISQPVMLSPSPLDKSQEAISNQPVETSTAIAETFKPDEELIRTCLEQFRKEPDFYADPWKLRRSLEPKDIELLEDWFFNMGGRGAQPSRGNRSKNVLVASGLIAILGELYGDQFQVLVLASQPERLGEWRRGLQDALGLSREDFGPNSGIVLFERADGLIEKADRLEERDEVPVIIIDAAEKGVEIPILQFPIWLAFAASPQEIYLDEEII</sequence>
<protein>
    <recommendedName>
        <fullName evidence="5">DUF3086 domain-containing protein</fullName>
    </recommendedName>
</protein>
<dbReference type="STRING" id="93059.P9211_13801"/>
<dbReference type="OrthoDB" id="569160at2"/>
<feature type="coiled-coil region" evidence="1">
    <location>
        <begin position="62"/>
        <end position="96"/>
    </location>
</feature>
<gene>
    <name evidence="3" type="ordered locus">P9211_13801</name>
</gene>
<proteinExistence type="predicted"/>
<dbReference type="RefSeq" id="WP_012195932.1">
    <property type="nucleotide sequence ID" value="NC_009976.1"/>
</dbReference>
<dbReference type="Proteomes" id="UP000000788">
    <property type="component" value="Chromosome"/>
</dbReference>
<dbReference type="AlphaFoldDB" id="A9BBU9"/>